<dbReference type="PRINTS" id="PR00765">
    <property type="entry name" value="CRBOXYPTASEA"/>
</dbReference>
<dbReference type="Pfam" id="PF01471">
    <property type="entry name" value="PG_binding_1"/>
    <property type="match status" value="1"/>
</dbReference>
<dbReference type="Pfam" id="PF00246">
    <property type="entry name" value="Peptidase_M14"/>
    <property type="match status" value="1"/>
</dbReference>
<dbReference type="RefSeq" id="WP_148810822.1">
    <property type="nucleotide sequence ID" value="NZ_CP042243.1"/>
</dbReference>
<dbReference type="InterPro" id="IPR000834">
    <property type="entry name" value="Peptidase_M14"/>
</dbReference>
<evidence type="ECO:0000259" key="8">
    <source>
        <dbReference type="PROSITE" id="PS51782"/>
    </source>
</evidence>
<gene>
    <name evidence="10" type="ORF">FQB35_10765</name>
</gene>
<evidence type="ECO:0000256" key="2">
    <source>
        <dbReference type="ARBA" id="ARBA00005988"/>
    </source>
</evidence>
<reference evidence="10 11" key="1">
    <citation type="submission" date="2019-07" db="EMBL/GenBank/DDBJ databases">
        <title>Complete genome of Crassaminicella thermophila SY095.</title>
        <authorList>
            <person name="Li X."/>
        </authorList>
    </citation>
    <scope>NUCLEOTIDE SEQUENCE [LARGE SCALE GENOMIC DNA]</scope>
    <source>
        <strain evidence="10 11">SY095</strain>
    </source>
</reference>
<feature type="domain" description="Peptidase M14" evidence="9">
    <location>
        <begin position="128"/>
        <end position="421"/>
    </location>
</feature>
<dbReference type="SUPFAM" id="SSF53187">
    <property type="entry name" value="Zn-dependent exopeptidases"/>
    <property type="match status" value="1"/>
</dbReference>
<evidence type="ECO:0000256" key="6">
    <source>
        <dbReference type="ARBA" id="ARBA00023049"/>
    </source>
</evidence>
<sequence length="423" mass="48257">MRILRVGVQGTDVMEIQALLKKIGYDPGPIDGIYGKKTEAAVIRFQRDNDLVADGIIGPKTYEALEPLLLGYDLYTIRPGDTMYKIARKYYTNVTKIITANPDVNPYNLQIGQKIIVPYGIDLVDTNIDYTYDIMERDIKGLKIRYPFLEVGIAGKSVLGRNLYYIKIGNGPNQVFYNGAHHALEWITSPVLMKFVENFSKAYAQGTDIRGYDPKSIWKKSTIYIMPMVNPDGVDLVLNGLQKDNPYYDQLIKWNNGSMDFSKDWQANNRGVDLNHNYDALWELSKKAEEEYGVYGPGPTRYSGPYPESESESKAVADFTRSHNFRLILAYHSQGEVIYWDFQNMAPPEAKKIGELFSKVSGYTLEEIYGIASYAGYKDWFIYKYRRPGYTIEVGKGKNPLPIEQFDKIYNDNEELLLLAAIV</sequence>
<dbReference type="CDD" id="cd00118">
    <property type="entry name" value="LysM"/>
    <property type="match status" value="1"/>
</dbReference>
<name>A0A5C0SL73_CRATE</name>
<dbReference type="KEGG" id="crs:FQB35_10765"/>
<accession>A0A5C0SL73</accession>
<evidence type="ECO:0000256" key="3">
    <source>
        <dbReference type="ARBA" id="ARBA00022670"/>
    </source>
</evidence>
<proteinExistence type="inferred from homology"/>
<dbReference type="GO" id="GO:0004181">
    <property type="term" value="F:metallocarboxypeptidase activity"/>
    <property type="evidence" value="ECO:0007669"/>
    <property type="project" value="InterPro"/>
</dbReference>
<evidence type="ECO:0000256" key="7">
    <source>
        <dbReference type="PROSITE-ProRule" id="PRU01379"/>
    </source>
</evidence>
<dbReference type="EMBL" id="CP042243">
    <property type="protein sequence ID" value="QEK13649.1"/>
    <property type="molecule type" value="Genomic_DNA"/>
</dbReference>
<feature type="active site" description="Proton donor/acceptor" evidence="7">
    <location>
        <position position="393"/>
    </location>
</feature>
<dbReference type="Gene3D" id="1.10.101.10">
    <property type="entry name" value="PGBD-like superfamily/PGBD"/>
    <property type="match status" value="1"/>
</dbReference>
<keyword evidence="3" id="KW-0645">Protease</keyword>
<keyword evidence="6" id="KW-0482">Metalloprotease</keyword>
<dbReference type="OrthoDB" id="9811296at2"/>
<feature type="domain" description="LysM" evidence="8">
    <location>
        <begin position="73"/>
        <end position="117"/>
    </location>
</feature>
<dbReference type="PANTHER" id="PTHR11705">
    <property type="entry name" value="PROTEASE FAMILY M14 CARBOXYPEPTIDASE A,B"/>
    <property type="match status" value="1"/>
</dbReference>
<dbReference type="GO" id="GO:0008270">
    <property type="term" value="F:zinc ion binding"/>
    <property type="evidence" value="ECO:0007669"/>
    <property type="project" value="InterPro"/>
</dbReference>
<dbReference type="PANTHER" id="PTHR11705:SF143">
    <property type="entry name" value="SLL0236 PROTEIN"/>
    <property type="match status" value="1"/>
</dbReference>
<dbReference type="PROSITE" id="PS52035">
    <property type="entry name" value="PEPTIDASE_M14"/>
    <property type="match status" value="1"/>
</dbReference>
<dbReference type="Gene3D" id="3.40.630.10">
    <property type="entry name" value="Zn peptidases"/>
    <property type="match status" value="1"/>
</dbReference>
<dbReference type="InterPro" id="IPR036779">
    <property type="entry name" value="LysM_dom_sf"/>
</dbReference>
<evidence type="ECO:0000313" key="10">
    <source>
        <dbReference type="EMBL" id="QEK13649.1"/>
    </source>
</evidence>
<dbReference type="GO" id="GO:0005615">
    <property type="term" value="C:extracellular space"/>
    <property type="evidence" value="ECO:0007669"/>
    <property type="project" value="TreeGrafter"/>
</dbReference>
<comment type="cofactor">
    <cofactor evidence="1">
        <name>Zn(2+)</name>
        <dbReference type="ChEBI" id="CHEBI:29105"/>
    </cofactor>
</comment>
<dbReference type="Gene3D" id="3.10.350.10">
    <property type="entry name" value="LysM domain"/>
    <property type="match status" value="1"/>
</dbReference>
<dbReference type="InterPro" id="IPR034274">
    <property type="entry name" value="ENP1_M14_CPD"/>
</dbReference>
<dbReference type="InterPro" id="IPR018392">
    <property type="entry name" value="LysM"/>
</dbReference>
<dbReference type="SMART" id="SM00257">
    <property type="entry name" value="LysM"/>
    <property type="match status" value="1"/>
</dbReference>
<keyword evidence="5" id="KW-0862">Zinc</keyword>
<evidence type="ECO:0000259" key="9">
    <source>
        <dbReference type="PROSITE" id="PS52035"/>
    </source>
</evidence>
<evidence type="ECO:0000256" key="5">
    <source>
        <dbReference type="ARBA" id="ARBA00022833"/>
    </source>
</evidence>
<dbReference type="GO" id="GO:0006508">
    <property type="term" value="P:proteolysis"/>
    <property type="evidence" value="ECO:0007669"/>
    <property type="project" value="UniProtKB-KW"/>
</dbReference>
<dbReference type="Pfam" id="PF01476">
    <property type="entry name" value="LysM"/>
    <property type="match status" value="1"/>
</dbReference>
<dbReference type="InterPro" id="IPR036365">
    <property type="entry name" value="PGBD-like_sf"/>
</dbReference>
<keyword evidence="4" id="KW-0378">Hydrolase</keyword>
<dbReference type="Proteomes" id="UP000324646">
    <property type="component" value="Chromosome"/>
</dbReference>
<evidence type="ECO:0000313" key="11">
    <source>
        <dbReference type="Proteomes" id="UP000324646"/>
    </source>
</evidence>
<dbReference type="SUPFAM" id="SSF47090">
    <property type="entry name" value="PGBD-like"/>
    <property type="match status" value="1"/>
</dbReference>
<protein>
    <submittedName>
        <fullName evidence="10">LysM peptidoglycan-binding domain-containing protein</fullName>
    </submittedName>
</protein>
<dbReference type="AlphaFoldDB" id="A0A5C0SL73"/>
<dbReference type="SMART" id="SM00631">
    <property type="entry name" value="Zn_pept"/>
    <property type="match status" value="1"/>
</dbReference>
<evidence type="ECO:0000256" key="4">
    <source>
        <dbReference type="ARBA" id="ARBA00022801"/>
    </source>
</evidence>
<dbReference type="InterPro" id="IPR036366">
    <property type="entry name" value="PGBDSf"/>
</dbReference>
<evidence type="ECO:0000256" key="1">
    <source>
        <dbReference type="ARBA" id="ARBA00001947"/>
    </source>
</evidence>
<comment type="similarity">
    <text evidence="2 7">Belongs to the peptidase M14 family.</text>
</comment>
<dbReference type="PROSITE" id="PS51782">
    <property type="entry name" value="LYSM"/>
    <property type="match status" value="1"/>
</dbReference>
<dbReference type="SUPFAM" id="SSF54106">
    <property type="entry name" value="LysM domain"/>
    <property type="match status" value="1"/>
</dbReference>
<keyword evidence="11" id="KW-1185">Reference proteome</keyword>
<organism evidence="10 11">
    <name type="scientific">Crassaminicella thermophila</name>
    <dbReference type="NCBI Taxonomy" id="2599308"/>
    <lineage>
        <taxon>Bacteria</taxon>
        <taxon>Bacillati</taxon>
        <taxon>Bacillota</taxon>
        <taxon>Clostridia</taxon>
        <taxon>Eubacteriales</taxon>
        <taxon>Clostridiaceae</taxon>
        <taxon>Crassaminicella</taxon>
    </lineage>
</organism>
<dbReference type="CDD" id="cd06229">
    <property type="entry name" value="M14_Endopeptidase_I"/>
    <property type="match status" value="1"/>
</dbReference>
<dbReference type="InterPro" id="IPR002477">
    <property type="entry name" value="Peptidoglycan-bd-like"/>
</dbReference>